<proteinExistence type="inferred from homology"/>
<dbReference type="PROSITE" id="PS50822">
    <property type="entry name" value="PIWI"/>
    <property type="match status" value="1"/>
</dbReference>
<dbReference type="SMART" id="SM00949">
    <property type="entry name" value="PAZ"/>
    <property type="match status" value="1"/>
</dbReference>
<sequence length="973" mass="109381">MSCFVFQMSDGPPRGRARGRGLDVPQQPGGAAAPPRAQHLRPAAPMQPRMRSAGPQPQVRAPRPAAQQQQQQQFRGMRPAGGPQHPSPITDAPSAWQRSPHVAMLPLPQPGHATSRQAAPPLPPPQQPAPTVRPEQPPATHASRAYCRGTERVQSAIRSAQQTSGESSLPLQMSALSVEQANSGNGSNGNGSNGNGTTSSRGHSRGGHFSREDAKQMILRPHNNSKIGTGKLRRTNDMNLLVNYFEMEKCQDWRLNFYAVIYNPAQDDRRQRYKIMEPHLKHFGGHVFDGMNIFSLNYLPNKETVFSSTTSDGDYSITVKFVRELDSLDDQFIRILNLILRRCQAAIGLTLIGRHYFNVKNFQNLDADLKMRVYPGVQTSIRQHEDKILLNVDIVHKFQQQTSILDHIRTMRNDDRDRLLIGQIAMAEYNHLTYRIDHFDDTKNPMSTFQHRGETVTFKKYFEDKHRRIVTDLTQPLIYSKPTGRQLRSGMTEIYLVPELMRLTGIPDDIRTNFHKMKRLVDYTKMGVDRRVAALKKFNQDLQEDKVRKDLELWGLKLNTNLVSLTSGVMNQEEILLAGGMSAQYKADDADWTFGCRNKSMMVSIPLNNWVVLVGGRINVADVSAFIQMLQQAARSVGMMIRPPEMVQASGMHETEQEIMKHQGCQMIMIILDRQLQNKYGMLKKKLACSIGVLSQFVLASNVNPAKKGLMSIATKIAIQMNAKLGGEPWQVKQPAKTTMVIGYDVYHDTVTASKSYGAVVSSVNPQLTNYYGQVTEHNNKEELSNNFAVCIQKAVKAYHERNKCHPRNVVVYRDGVGEGQIEYVKQQEIPAIKSELAKINPGICLVFVVVCKRINTRIFRDMGSGGLANPPPGTVVDKTITLPYCYDFFLVSQKVREGTVSPTSYSILEDGSNFSVDMLQCFTYKLTHLYFNWQGTVRVPAPCLYAHKLAYMTGTGTHSQPSPRVADKLWFI</sequence>
<dbReference type="OrthoDB" id="445936at2759"/>
<dbReference type="Pfam" id="PF02170">
    <property type="entry name" value="PAZ"/>
    <property type="match status" value="1"/>
</dbReference>
<dbReference type="Pfam" id="PF02171">
    <property type="entry name" value="Piwi"/>
    <property type="match status" value="1"/>
</dbReference>
<dbReference type="InterPro" id="IPR012337">
    <property type="entry name" value="RNaseH-like_sf"/>
</dbReference>
<dbReference type="Pfam" id="PF23278">
    <property type="entry name" value="Piwi_N"/>
    <property type="match status" value="1"/>
</dbReference>
<feature type="domain" description="PAZ" evidence="3">
    <location>
        <begin position="403"/>
        <end position="505"/>
    </location>
</feature>
<feature type="domain" description="Piwi" evidence="4">
    <location>
        <begin position="667"/>
        <end position="959"/>
    </location>
</feature>
<dbReference type="PROSITE" id="PS50821">
    <property type="entry name" value="PAZ"/>
    <property type="match status" value="1"/>
</dbReference>
<name>A0A8B7N6B1_HYAAZ</name>
<dbReference type="PANTHER" id="PTHR22891">
    <property type="entry name" value="EUKARYOTIC TRANSLATION INITIATION FACTOR 2C"/>
    <property type="match status" value="1"/>
</dbReference>
<accession>A0A8B7N6B1</accession>
<evidence type="ECO:0000313" key="6">
    <source>
        <dbReference type="RefSeq" id="XP_018009386.2"/>
    </source>
</evidence>
<dbReference type="GO" id="GO:0003723">
    <property type="term" value="F:RNA binding"/>
    <property type="evidence" value="ECO:0007669"/>
    <property type="project" value="InterPro"/>
</dbReference>
<dbReference type="Gene3D" id="2.170.260.10">
    <property type="entry name" value="paz domain"/>
    <property type="match status" value="1"/>
</dbReference>
<dbReference type="KEGG" id="hazt:108666928"/>
<feature type="region of interest" description="Disordered" evidence="2">
    <location>
        <begin position="1"/>
        <end position="143"/>
    </location>
</feature>
<evidence type="ECO:0000256" key="1">
    <source>
        <dbReference type="RuleBase" id="RU361178"/>
    </source>
</evidence>
<evidence type="ECO:0000256" key="2">
    <source>
        <dbReference type="SAM" id="MobiDB-lite"/>
    </source>
</evidence>
<dbReference type="InterPro" id="IPR003100">
    <property type="entry name" value="PAZ_dom"/>
</dbReference>
<evidence type="ECO:0000259" key="4">
    <source>
        <dbReference type="PROSITE" id="PS50822"/>
    </source>
</evidence>
<reference evidence="6" key="1">
    <citation type="submission" date="2025-08" db="UniProtKB">
        <authorList>
            <consortium name="RefSeq"/>
        </authorList>
    </citation>
    <scope>IDENTIFICATION</scope>
    <source>
        <tissue evidence="6">Whole organism</tissue>
    </source>
</reference>
<feature type="compositionally biased region" description="Low complexity" evidence="2">
    <location>
        <begin position="25"/>
        <end position="37"/>
    </location>
</feature>
<keyword evidence="5" id="KW-1185">Reference proteome</keyword>
<dbReference type="Gene3D" id="3.30.420.10">
    <property type="entry name" value="Ribonuclease H-like superfamily/Ribonuclease H"/>
    <property type="match status" value="1"/>
</dbReference>
<gene>
    <name evidence="6" type="primary">LOC108666928</name>
</gene>
<dbReference type="SMART" id="SM00950">
    <property type="entry name" value="Piwi"/>
    <property type="match status" value="1"/>
</dbReference>
<dbReference type="CDD" id="cd04658">
    <property type="entry name" value="Piwi_piwi-like_Euk"/>
    <property type="match status" value="1"/>
</dbReference>
<dbReference type="SUPFAM" id="SSF53098">
    <property type="entry name" value="Ribonuclease H-like"/>
    <property type="match status" value="1"/>
</dbReference>
<dbReference type="GO" id="GO:0034587">
    <property type="term" value="P:piRNA processing"/>
    <property type="evidence" value="ECO:0007669"/>
    <property type="project" value="UniProtKB-ARBA"/>
</dbReference>
<dbReference type="InterPro" id="IPR036397">
    <property type="entry name" value="RNaseH_sf"/>
</dbReference>
<dbReference type="AlphaFoldDB" id="A0A8B7N6B1"/>
<dbReference type="InterPro" id="IPR003165">
    <property type="entry name" value="Piwi"/>
</dbReference>
<dbReference type="SUPFAM" id="SSF101690">
    <property type="entry name" value="PAZ domain"/>
    <property type="match status" value="1"/>
</dbReference>
<evidence type="ECO:0000313" key="5">
    <source>
        <dbReference type="Proteomes" id="UP000694843"/>
    </source>
</evidence>
<dbReference type="FunFam" id="3.30.420.10:FF:000014">
    <property type="entry name" value="Piwi-like RNA-mediated gene silencing 1"/>
    <property type="match status" value="1"/>
</dbReference>
<evidence type="ECO:0000259" key="3">
    <source>
        <dbReference type="PROSITE" id="PS50821"/>
    </source>
</evidence>
<dbReference type="Gene3D" id="3.40.50.2300">
    <property type="match status" value="1"/>
</dbReference>
<feature type="region of interest" description="Disordered" evidence="2">
    <location>
        <begin position="180"/>
        <end position="231"/>
    </location>
</feature>
<feature type="compositionally biased region" description="Low complexity" evidence="2">
    <location>
        <begin position="53"/>
        <end position="80"/>
    </location>
</feature>
<dbReference type="Proteomes" id="UP000694843">
    <property type="component" value="Unplaced"/>
</dbReference>
<comment type="similarity">
    <text evidence="1">Belongs to the argonaute family.</text>
</comment>
<dbReference type="OMA" id="IVHYHVD"/>
<dbReference type="CDD" id="cd02845">
    <property type="entry name" value="PAZ_piwi_like"/>
    <property type="match status" value="1"/>
</dbReference>
<protein>
    <submittedName>
        <fullName evidence="6">Piwi-like protein Siwi</fullName>
    </submittedName>
</protein>
<dbReference type="InterPro" id="IPR036085">
    <property type="entry name" value="PAZ_dom_sf"/>
</dbReference>
<dbReference type="GeneID" id="108666928"/>
<dbReference type="RefSeq" id="XP_018009386.2">
    <property type="nucleotide sequence ID" value="XM_018153897.2"/>
</dbReference>
<organism evidence="5 6">
    <name type="scientific">Hyalella azteca</name>
    <name type="common">Amphipod</name>
    <dbReference type="NCBI Taxonomy" id="294128"/>
    <lineage>
        <taxon>Eukaryota</taxon>
        <taxon>Metazoa</taxon>
        <taxon>Ecdysozoa</taxon>
        <taxon>Arthropoda</taxon>
        <taxon>Crustacea</taxon>
        <taxon>Multicrustacea</taxon>
        <taxon>Malacostraca</taxon>
        <taxon>Eumalacostraca</taxon>
        <taxon>Peracarida</taxon>
        <taxon>Amphipoda</taxon>
        <taxon>Senticaudata</taxon>
        <taxon>Talitrida</taxon>
        <taxon>Talitroidea</taxon>
        <taxon>Hyalellidae</taxon>
        <taxon>Hyalella</taxon>
    </lineage>
</organism>